<feature type="domain" description="Gamma-glutamylcyclotransferase AIG2-like" evidence="4">
    <location>
        <begin position="15"/>
        <end position="146"/>
    </location>
</feature>
<dbReference type="PANTHER" id="PTHR31544:SF2">
    <property type="entry name" value="AIG2-LIKE PROTEIN D"/>
    <property type="match status" value="1"/>
</dbReference>
<dbReference type="RefSeq" id="XP_045959310.1">
    <property type="nucleotide sequence ID" value="XM_046102386.1"/>
</dbReference>
<evidence type="ECO:0000256" key="1">
    <source>
        <dbReference type="ARBA" id="ARBA00008861"/>
    </source>
</evidence>
<proteinExistence type="inferred from homology"/>
<dbReference type="GeneID" id="70131278"/>
<dbReference type="CDD" id="cd06661">
    <property type="entry name" value="GGCT_like"/>
    <property type="match status" value="1"/>
</dbReference>
<dbReference type="AlphaFoldDB" id="A0A9P8ZZG5"/>
<evidence type="ECO:0000256" key="3">
    <source>
        <dbReference type="ARBA" id="ARBA00030602"/>
    </source>
</evidence>
<organism evidence="5 6">
    <name type="scientific">Truncatella angustata</name>
    <dbReference type="NCBI Taxonomy" id="152316"/>
    <lineage>
        <taxon>Eukaryota</taxon>
        <taxon>Fungi</taxon>
        <taxon>Dikarya</taxon>
        <taxon>Ascomycota</taxon>
        <taxon>Pezizomycotina</taxon>
        <taxon>Sordariomycetes</taxon>
        <taxon>Xylariomycetidae</taxon>
        <taxon>Amphisphaeriales</taxon>
        <taxon>Sporocadaceae</taxon>
        <taxon>Truncatella</taxon>
    </lineage>
</organism>
<dbReference type="EMBL" id="JAGPXC010000003">
    <property type="protein sequence ID" value="KAH6655045.1"/>
    <property type="molecule type" value="Genomic_DNA"/>
</dbReference>
<comment type="caution">
    <text evidence="5">The sequence shown here is derived from an EMBL/GenBank/DDBJ whole genome shotgun (WGS) entry which is preliminary data.</text>
</comment>
<dbReference type="GO" id="GO:0016740">
    <property type="term" value="F:transferase activity"/>
    <property type="evidence" value="ECO:0007669"/>
    <property type="project" value="UniProtKB-KW"/>
</dbReference>
<protein>
    <recommendedName>
        <fullName evidence="3">Putative gamma-glutamylcyclotransferase</fullName>
    </recommendedName>
</protein>
<dbReference type="PANTHER" id="PTHR31544">
    <property type="entry name" value="AIG2-LIKE PROTEIN D"/>
    <property type="match status" value="1"/>
</dbReference>
<keyword evidence="6" id="KW-1185">Reference proteome</keyword>
<dbReference type="SUPFAM" id="SSF110857">
    <property type="entry name" value="Gamma-glutamyl cyclotransferase-like"/>
    <property type="match status" value="1"/>
</dbReference>
<keyword evidence="2" id="KW-0808">Transferase</keyword>
<evidence type="ECO:0000259" key="4">
    <source>
        <dbReference type="Pfam" id="PF06094"/>
    </source>
</evidence>
<accession>A0A9P8ZZG5</accession>
<gene>
    <name evidence="5" type="ORF">BKA67DRAFT_559340</name>
</gene>
<dbReference type="Pfam" id="PF06094">
    <property type="entry name" value="GGACT"/>
    <property type="match status" value="1"/>
</dbReference>
<dbReference type="Proteomes" id="UP000758603">
    <property type="component" value="Unassembled WGS sequence"/>
</dbReference>
<comment type="similarity">
    <text evidence="1">Belongs to the gamma-glutamylcyclotransferase family.</text>
</comment>
<evidence type="ECO:0000313" key="5">
    <source>
        <dbReference type="EMBL" id="KAH6655045.1"/>
    </source>
</evidence>
<reference evidence="5" key="1">
    <citation type="journal article" date="2021" name="Nat. Commun.">
        <title>Genetic determinants of endophytism in the Arabidopsis root mycobiome.</title>
        <authorList>
            <person name="Mesny F."/>
            <person name="Miyauchi S."/>
            <person name="Thiergart T."/>
            <person name="Pickel B."/>
            <person name="Atanasova L."/>
            <person name="Karlsson M."/>
            <person name="Huettel B."/>
            <person name="Barry K.W."/>
            <person name="Haridas S."/>
            <person name="Chen C."/>
            <person name="Bauer D."/>
            <person name="Andreopoulos W."/>
            <person name="Pangilinan J."/>
            <person name="LaButti K."/>
            <person name="Riley R."/>
            <person name="Lipzen A."/>
            <person name="Clum A."/>
            <person name="Drula E."/>
            <person name="Henrissat B."/>
            <person name="Kohler A."/>
            <person name="Grigoriev I.V."/>
            <person name="Martin F.M."/>
            <person name="Hacquard S."/>
        </authorList>
    </citation>
    <scope>NUCLEOTIDE SEQUENCE</scope>
    <source>
        <strain evidence="5">MPI-SDFR-AT-0073</strain>
    </source>
</reference>
<dbReference type="OrthoDB" id="1044435at2759"/>
<dbReference type="InterPro" id="IPR009288">
    <property type="entry name" value="AIG2-like_dom"/>
</dbReference>
<evidence type="ECO:0000313" key="6">
    <source>
        <dbReference type="Proteomes" id="UP000758603"/>
    </source>
</evidence>
<dbReference type="InterPro" id="IPR036568">
    <property type="entry name" value="GGCT-like_sf"/>
</dbReference>
<sequence length="186" mass="21369">MTIDVASDTADGTAFFYGTLMAPEVFFTVCYRNSPIDSKFLKSLHEFKPALLHGYCRRRVRHADYPGIIPDADHEVRGTLVTGLTSANIHHLDFFEGSEYTREKVKVKLLTKVGDDEGQGNVEGGEVETNVYVFKHPEYLEEREWDFHEFRTQKMKRWTREDYGFDDSDDFAPVQTDVEEKMGAAV</sequence>
<dbReference type="InterPro" id="IPR013024">
    <property type="entry name" value="GGCT-like"/>
</dbReference>
<dbReference type="InterPro" id="IPR045038">
    <property type="entry name" value="AIG2-like"/>
</dbReference>
<dbReference type="Gene3D" id="3.10.490.10">
    <property type="entry name" value="Gamma-glutamyl cyclotransferase-like"/>
    <property type="match status" value="1"/>
</dbReference>
<name>A0A9P8ZZG5_9PEZI</name>
<evidence type="ECO:0000256" key="2">
    <source>
        <dbReference type="ARBA" id="ARBA00022679"/>
    </source>
</evidence>